<dbReference type="AlphaFoldDB" id="A0A817XWS2"/>
<evidence type="ECO:0000256" key="5">
    <source>
        <dbReference type="ARBA" id="ARBA00023273"/>
    </source>
</evidence>
<feature type="region of interest" description="Disordered" evidence="6">
    <location>
        <begin position="1"/>
        <end position="23"/>
    </location>
</feature>
<proteinExistence type="predicted"/>
<sequence>MSTTINSFNGDQQQSSSSPDVGDLEKHYIDAKAFILSATTKDGINLYDHLAHCISQLLADQSREGTDLVEDISKTIKSEATPAQHDTLRDRPAPDSEHSLAAEQKPLFEKVDHSEELDDEALQSPLPHILEQAYYFEQAGIGLGKDESYRIWLALKQLADKGQIDKLRFWGKIFGTQKNYFIAEAEQNVDDETDENELHEEAHISDDNRHPNEEEMDDEEDMLPKSTYKPPPVVPKEERGTGANKYTYYVCNHPGGVWVKLPIVTPAQISQARLIKHYFTGDLNKEITSYPAYPGTERNYLRAQVARISATSSVSPAGKFKFSEEEEETEDEGARESYQENEDFKGATLSELLDEELNGWVHHVQYILPQGRTKWWNPGENVHHVQYILPQGRTKWWNPGENVDKEEEENEEEEEMKAETEEIEPEQGPPLLTPIGADAEIQTTKAWTAKISSHLIPQYACAFVRSNLWPGSYAFARGAVWENIYVGFGHKYATSDYGPELPPLPANEYSDGPEIGEAEDPSPEEEAKARAAEEQAADEGEEEEAEEEVDNEDNDD</sequence>
<evidence type="ECO:0000313" key="8">
    <source>
        <dbReference type="Proteomes" id="UP000663872"/>
    </source>
</evidence>
<comment type="caution">
    <text evidence="7">The sequence shown here is derived from an EMBL/GenBank/DDBJ whole genome shotgun (WGS) entry which is preliminary data.</text>
</comment>
<evidence type="ECO:0000313" key="7">
    <source>
        <dbReference type="EMBL" id="CAF3371389.1"/>
    </source>
</evidence>
<feature type="region of interest" description="Disordered" evidence="6">
    <location>
        <begin position="502"/>
        <end position="556"/>
    </location>
</feature>
<reference evidence="7" key="1">
    <citation type="submission" date="2021-02" db="EMBL/GenBank/DDBJ databases">
        <authorList>
            <person name="Nowell W R."/>
        </authorList>
    </citation>
    <scope>NUCLEOTIDE SEQUENCE</scope>
</reference>
<feature type="compositionally biased region" description="Acidic residues" evidence="6">
    <location>
        <begin position="514"/>
        <end position="524"/>
    </location>
</feature>
<keyword evidence="4" id="KW-0206">Cytoskeleton</keyword>
<dbReference type="Pfam" id="PF04712">
    <property type="entry name" value="Radial_spoke"/>
    <property type="match status" value="2"/>
</dbReference>
<evidence type="ECO:0000256" key="1">
    <source>
        <dbReference type="ARBA" id="ARBA00004430"/>
    </source>
</evidence>
<evidence type="ECO:0000256" key="3">
    <source>
        <dbReference type="ARBA" id="ARBA00023069"/>
    </source>
</evidence>
<dbReference type="GO" id="GO:0001534">
    <property type="term" value="C:radial spoke"/>
    <property type="evidence" value="ECO:0007669"/>
    <property type="project" value="InterPro"/>
</dbReference>
<evidence type="ECO:0000256" key="2">
    <source>
        <dbReference type="ARBA" id="ARBA00022490"/>
    </source>
</evidence>
<organism evidence="7 8">
    <name type="scientific">Rotaria socialis</name>
    <dbReference type="NCBI Taxonomy" id="392032"/>
    <lineage>
        <taxon>Eukaryota</taxon>
        <taxon>Metazoa</taxon>
        <taxon>Spiralia</taxon>
        <taxon>Gnathifera</taxon>
        <taxon>Rotifera</taxon>
        <taxon>Eurotatoria</taxon>
        <taxon>Bdelloidea</taxon>
        <taxon>Philodinida</taxon>
        <taxon>Philodinidae</taxon>
        <taxon>Rotaria</taxon>
    </lineage>
</organism>
<protein>
    <submittedName>
        <fullName evidence="7">Uncharacterized protein</fullName>
    </submittedName>
</protein>
<dbReference type="InterPro" id="IPR006802">
    <property type="entry name" value="Radial_spoke"/>
</dbReference>
<comment type="subcellular location">
    <subcellularLocation>
        <location evidence="1">Cytoplasm</location>
        <location evidence="1">Cytoskeleton</location>
        <location evidence="1">Cilium axoneme</location>
    </subcellularLocation>
</comment>
<feature type="compositionally biased region" description="Acidic residues" evidence="6">
    <location>
        <begin position="404"/>
        <end position="425"/>
    </location>
</feature>
<evidence type="ECO:0000256" key="4">
    <source>
        <dbReference type="ARBA" id="ARBA00023212"/>
    </source>
</evidence>
<accession>A0A817XWS2</accession>
<feature type="region of interest" description="Disordered" evidence="6">
    <location>
        <begin position="399"/>
        <end position="431"/>
    </location>
</feature>
<feature type="compositionally biased region" description="Basic and acidic residues" evidence="6">
    <location>
        <begin position="332"/>
        <end position="342"/>
    </location>
</feature>
<feature type="region of interest" description="Disordered" evidence="6">
    <location>
        <begin position="318"/>
        <end position="342"/>
    </location>
</feature>
<feature type="region of interest" description="Disordered" evidence="6">
    <location>
        <begin position="191"/>
        <end position="239"/>
    </location>
</feature>
<feature type="compositionally biased region" description="Basic and acidic residues" evidence="6">
    <location>
        <begin position="86"/>
        <end position="100"/>
    </location>
</feature>
<feature type="compositionally biased region" description="Basic and acidic residues" evidence="6">
    <location>
        <begin position="199"/>
        <end position="213"/>
    </location>
</feature>
<dbReference type="PANTHER" id="PTHR13159:SF0">
    <property type="entry name" value="RADIAL SPOKE HEAD 6 HOMOLOG A"/>
    <property type="match status" value="1"/>
</dbReference>
<dbReference type="GO" id="GO:0060294">
    <property type="term" value="P:cilium movement involved in cell motility"/>
    <property type="evidence" value="ECO:0007669"/>
    <property type="project" value="InterPro"/>
</dbReference>
<keyword evidence="3" id="KW-0969">Cilium</keyword>
<dbReference type="Proteomes" id="UP000663872">
    <property type="component" value="Unassembled WGS sequence"/>
</dbReference>
<dbReference type="PANTHER" id="PTHR13159">
    <property type="entry name" value="RADIAL SPOKEHEAD-RELATED"/>
    <property type="match status" value="1"/>
</dbReference>
<feature type="compositionally biased region" description="Polar residues" evidence="6">
    <location>
        <begin position="1"/>
        <end position="19"/>
    </location>
</feature>
<evidence type="ECO:0000256" key="6">
    <source>
        <dbReference type="SAM" id="MobiDB-lite"/>
    </source>
</evidence>
<name>A0A817XWS2_9BILA</name>
<keyword evidence="2" id="KW-0963">Cytoplasm</keyword>
<dbReference type="GO" id="GO:0035082">
    <property type="term" value="P:axoneme assembly"/>
    <property type="evidence" value="ECO:0007669"/>
    <property type="project" value="TreeGrafter"/>
</dbReference>
<dbReference type="CDD" id="cd22963">
    <property type="entry name" value="DD_CrRSP4-like"/>
    <property type="match status" value="1"/>
</dbReference>
<keyword evidence="5" id="KW-0966">Cell projection</keyword>
<gene>
    <name evidence="7" type="ORF">GRG538_LOCUS7334</name>
</gene>
<feature type="compositionally biased region" description="Acidic residues" evidence="6">
    <location>
        <begin position="535"/>
        <end position="556"/>
    </location>
</feature>
<dbReference type="EMBL" id="CAJNYT010000768">
    <property type="protein sequence ID" value="CAF3371389.1"/>
    <property type="molecule type" value="Genomic_DNA"/>
</dbReference>
<feature type="region of interest" description="Disordered" evidence="6">
    <location>
        <begin position="75"/>
        <end position="100"/>
    </location>
</feature>